<comment type="caution">
    <text evidence="5">The sequence shown here is derived from an EMBL/GenBank/DDBJ whole genome shotgun (WGS) entry which is preliminary data.</text>
</comment>
<feature type="region of interest" description="Disordered" evidence="2">
    <location>
        <begin position="433"/>
        <end position="709"/>
    </location>
</feature>
<dbReference type="Gene3D" id="1.25.40.10">
    <property type="entry name" value="Tetratricopeptide repeat domain"/>
    <property type="match status" value="1"/>
</dbReference>
<feature type="domain" description="Aspartyl/asparaginy/proline hydroxylase" evidence="4">
    <location>
        <begin position="970"/>
        <end position="1121"/>
    </location>
</feature>
<dbReference type="Proteomes" id="UP000037069">
    <property type="component" value="Unassembled WGS sequence"/>
</dbReference>
<keyword evidence="6" id="KW-1185">Reference proteome</keyword>
<feature type="transmembrane region" description="Helical" evidence="3">
    <location>
        <begin position="74"/>
        <end position="92"/>
    </location>
</feature>
<feature type="compositionally biased region" description="Basic and acidic residues" evidence="2">
    <location>
        <begin position="548"/>
        <end position="566"/>
    </location>
</feature>
<feature type="compositionally biased region" description="Basic residues" evidence="2">
    <location>
        <begin position="8"/>
        <end position="17"/>
    </location>
</feature>
<evidence type="ECO:0000259" key="4">
    <source>
        <dbReference type="Pfam" id="PF05118"/>
    </source>
</evidence>
<dbReference type="PANTHER" id="PTHR12366">
    <property type="entry name" value="ASPARTYL/ASPARAGINYL BETA-HYDROXYLASE"/>
    <property type="match status" value="1"/>
</dbReference>
<dbReference type="GO" id="GO:0062101">
    <property type="term" value="F:peptidyl-aspartic acid 3-dioxygenase activity"/>
    <property type="evidence" value="ECO:0007669"/>
    <property type="project" value="InterPro"/>
</dbReference>
<dbReference type="PANTHER" id="PTHR12366:SF29">
    <property type="entry name" value="ASPARTYL BETA-HYDROXYLASE, ISOFORM L"/>
    <property type="match status" value="1"/>
</dbReference>
<dbReference type="GO" id="GO:0005783">
    <property type="term" value="C:endoplasmic reticulum"/>
    <property type="evidence" value="ECO:0007669"/>
    <property type="project" value="TreeGrafter"/>
</dbReference>
<feature type="compositionally biased region" description="Low complexity" evidence="2">
    <location>
        <begin position="515"/>
        <end position="533"/>
    </location>
</feature>
<keyword evidence="3" id="KW-1133">Transmembrane helix</keyword>
<reference evidence="5 6" key="1">
    <citation type="journal article" date="2015" name="Nat. Commun.">
        <title>Lucilia cuprina genome unlocks parasitic fly biology to underpin future interventions.</title>
        <authorList>
            <person name="Anstead C.A."/>
            <person name="Korhonen P.K."/>
            <person name="Young N.D."/>
            <person name="Hall R.S."/>
            <person name="Jex A.R."/>
            <person name="Murali S.C."/>
            <person name="Hughes D.S."/>
            <person name="Lee S.F."/>
            <person name="Perry T."/>
            <person name="Stroehlein A.J."/>
            <person name="Ansell B.R."/>
            <person name="Breugelmans B."/>
            <person name="Hofmann A."/>
            <person name="Qu J."/>
            <person name="Dugan S."/>
            <person name="Lee S.L."/>
            <person name="Chao H."/>
            <person name="Dinh H."/>
            <person name="Han Y."/>
            <person name="Doddapaneni H.V."/>
            <person name="Worley K.C."/>
            <person name="Muzny D.M."/>
            <person name="Ioannidis P."/>
            <person name="Waterhouse R.M."/>
            <person name="Zdobnov E.M."/>
            <person name="James P.J."/>
            <person name="Bagnall N.H."/>
            <person name="Kotze A.C."/>
            <person name="Gibbs R.A."/>
            <person name="Richards S."/>
            <person name="Batterham P."/>
            <person name="Gasser R.B."/>
        </authorList>
    </citation>
    <scope>NUCLEOTIDE SEQUENCE [LARGE SCALE GENOMIC DNA]</scope>
    <source>
        <strain evidence="5 6">LS</strain>
        <tissue evidence="5">Full body</tissue>
    </source>
</reference>
<dbReference type="STRING" id="7375.A0A0L0BMF6"/>
<dbReference type="InterPro" id="IPR027443">
    <property type="entry name" value="IPNS-like_sf"/>
</dbReference>
<dbReference type="EMBL" id="JRES01001644">
    <property type="protein sequence ID" value="KNC21226.1"/>
    <property type="molecule type" value="Genomic_DNA"/>
</dbReference>
<evidence type="ECO:0000313" key="5">
    <source>
        <dbReference type="EMBL" id="KNC21226.1"/>
    </source>
</evidence>
<keyword evidence="3" id="KW-0812">Transmembrane</keyword>
<feature type="compositionally biased region" description="Polar residues" evidence="2">
    <location>
        <begin position="472"/>
        <end position="481"/>
    </location>
</feature>
<feature type="compositionally biased region" description="Basic and acidic residues" evidence="2">
    <location>
        <begin position="575"/>
        <end position="606"/>
    </location>
</feature>
<name>A0A0L0BMF6_LUCCU</name>
<feature type="region of interest" description="Disordered" evidence="2">
    <location>
        <begin position="123"/>
        <end position="338"/>
    </location>
</feature>
<feature type="compositionally biased region" description="Basic and acidic residues" evidence="2">
    <location>
        <begin position="456"/>
        <end position="470"/>
    </location>
</feature>
<sequence>MSGDVQPRKRKDKKKKRESLDVRRSEGELIFSRKSSLQDDEASHGVHITKMGSDDMHLHIHEEHGTGGNWCAKTIFFSLMLLLLSVVCIIIMENRGISDVDTPLSESRFSNYFDGWVDEHRAEHDDHHDSHGSLEHDDDHDDEHDEEDDHDEPFEEEADHSEGDEEAEGEEEEDENVTPEEEDEDQDDTATAENVTAEEEEEDEENVTAEEDVDDNVTAEEADDDNLTAEDENVTEEATLEQNDDEEDDEDVNKTNEQDDEDDNVTKETSKPTSQDVQDDDDEEDDDGNFDSLEKIVDNDASELELLKEKARQQAAAESSKQNAASAENDLEDEADNAPSWASSMAVKIGVGLALALVARLVLIRKNPISNEAPAPEILMKRRLTIASPDELIPEDVDNAAEPLPEEDYSEEEIEIEEEIEYIEEEIEPVGEENQVDAGDNDYVPQTFEQLNAMYRPKDYKDETEQKIEIKPTQTEAYSYQSPYNTPFNSNNNRNNNNTSRYSQEESPKTSERSTNNGYNNNNTQNQNQFKTTMPVFEAPPPPPLVEAKIDMSTKYSPPKETKVAVKPETSNQSLKKDITYDMDYDKAEKETPQVETKKEEAHDMDYQPDSEDIDYDEDDIYDDDEEAQDDDSEDLDDDDLLDDDDEDLEEGDDEDVSDVDDTELMNRLEAKYGKLPAKEYESDEDPDDPTWTQIKPKTGGGPQSLEDDDDIDLFEQELRRANEEMMREHYEDALKSFDRLIQTYPHQPQTYLGKAQTLDQYADQRKDNRMLMEAIEYYKTYLEFDVNDDQLWEYRSAGERSLQRLRFMGHYAQCLPIHNLLIKKFPQLPSVRTQLAITYLMIDRLSDAKRVLRETLKLWPDDGLALVHYGFVLKQLDHDYHNATIYLRQGIESEEEGTQTGIFYFQLGEALQRLGKQSEAVKVFRKGVNLKLFPSVFQRSLYNEPNLKAQPFWTAKETTYEKFFKKLQDNWLAIKAEGLNVLSKIGYYMNESENLKNKGDWKQFELYARGEQRRENCLQAPITCSLIEQFPAARGCRRGQVKFSVMHPGTHIWPHCGPSNCRLRAHLGLVVPSGTRIRVAEEERTWQEGKFLIFDDSFEHEVWHEGQGIRLVLIVDIWHPELSEHQRRSLFPI</sequence>
<feature type="compositionally biased region" description="Basic and acidic residues" evidence="2">
    <location>
        <begin position="123"/>
        <end position="137"/>
    </location>
</feature>
<evidence type="ECO:0000313" key="6">
    <source>
        <dbReference type="Proteomes" id="UP000037069"/>
    </source>
</evidence>
<evidence type="ECO:0000256" key="1">
    <source>
        <dbReference type="ARBA" id="ARBA00007730"/>
    </source>
</evidence>
<dbReference type="Pfam" id="PF05118">
    <property type="entry name" value="Asp_Arg_Hydrox"/>
    <property type="match status" value="1"/>
</dbReference>
<dbReference type="InterPro" id="IPR011990">
    <property type="entry name" value="TPR-like_helical_dom_sf"/>
</dbReference>
<feature type="compositionally biased region" description="Acidic residues" evidence="2">
    <location>
        <begin position="138"/>
        <end position="251"/>
    </location>
</feature>
<dbReference type="OMA" id="QGQHAKA"/>
<feature type="compositionally biased region" description="Low complexity" evidence="2">
    <location>
        <begin position="482"/>
        <end position="502"/>
    </location>
</feature>
<dbReference type="SUPFAM" id="SSF48452">
    <property type="entry name" value="TPR-like"/>
    <property type="match status" value="2"/>
</dbReference>
<feature type="compositionally biased region" description="Acidic residues" evidence="2">
    <location>
        <begin position="277"/>
        <end position="289"/>
    </location>
</feature>
<organism evidence="5 6">
    <name type="scientific">Lucilia cuprina</name>
    <name type="common">Green bottle fly</name>
    <name type="synonym">Australian sheep blowfly</name>
    <dbReference type="NCBI Taxonomy" id="7375"/>
    <lineage>
        <taxon>Eukaryota</taxon>
        <taxon>Metazoa</taxon>
        <taxon>Ecdysozoa</taxon>
        <taxon>Arthropoda</taxon>
        <taxon>Hexapoda</taxon>
        <taxon>Insecta</taxon>
        <taxon>Pterygota</taxon>
        <taxon>Neoptera</taxon>
        <taxon>Endopterygota</taxon>
        <taxon>Diptera</taxon>
        <taxon>Brachycera</taxon>
        <taxon>Muscomorpha</taxon>
        <taxon>Oestroidea</taxon>
        <taxon>Calliphoridae</taxon>
        <taxon>Luciliinae</taxon>
        <taxon>Lucilia</taxon>
    </lineage>
</organism>
<comment type="similarity">
    <text evidence="1">Belongs to the aspartyl/asparaginyl beta-hydroxylase family.</text>
</comment>
<proteinExistence type="inferred from homology"/>
<feature type="region of interest" description="Disordered" evidence="2">
    <location>
        <begin position="1"/>
        <end position="23"/>
    </location>
</feature>
<dbReference type="Gene3D" id="2.60.120.330">
    <property type="entry name" value="B-lactam Antibiotic, Isopenicillin N Synthase, Chain"/>
    <property type="match status" value="1"/>
</dbReference>
<feature type="compositionally biased region" description="Basic and acidic residues" evidence="2">
    <location>
        <begin position="665"/>
        <end position="681"/>
    </location>
</feature>
<evidence type="ECO:0000256" key="2">
    <source>
        <dbReference type="SAM" id="MobiDB-lite"/>
    </source>
</evidence>
<feature type="compositionally biased region" description="Basic and acidic residues" evidence="2">
    <location>
        <begin position="503"/>
        <end position="512"/>
    </location>
</feature>
<dbReference type="InterPro" id="IPR039038">
    <property type="entry name" value="ASPH"/>
</dbReference>
<dbReference type="InterPro" id="IPR007803">
    <property type="entry name" value="Asp/Arg/Pro-Hydrxlase"/>
</dbReference>
<dbReference type="SUPFAM" id="SSF51197">
    <property type="entry name" value="Clavaminate synthase-like"/>
    <property type="match status" value="1"/>
</dbReference>
<feature type="compositionally biased region" description="Acidic residues" evidence="2">
    <location>
        <begin position="607"/>
        <end position="664"/>
    </location>
</feature>
<dbReference type="OrthoDB" id="438431at2759"/>
<evidence type="ECO:0000256" key="3">
    <source>
        <dbReference type="SAM" id="Phobius"/>
    </source>
</evidence>
<keyword evidence="3" id="KW-0472">Membrane</keyword>
<dbReference type="AlphaFoldDB" id="A0A0L0BMF6"/>
<dbReference type="SMART" id="SM00028">
    <property type="entry name" value="TPR"/>
    <property type="match status" value="3"/>
</dbReference>
<dbReference type="InterPro" id="IPR019734">
    <property type="entry name" value="TPR_rpt"/>
</dbReference>
<protein>
    <recommendedName>
        <fullName evidence="4">Aspartyl/asparaginy/proline hydroxylase domain-containing protein</fullName>
    </recommendedName>
</protein>
<gene>
    <name evidence="5" type="ORF">FF38_14081</name>
</gene>
<feature type="compositionally biased region" description="Polar residues" evidence="2">
    <location>
        <begin position="316"/>
        <end position="326"/>
    </location>
</feature>
<accession>A0A0L0BMF6</accession>